<evidence type="ECO:0000256" key="3">
    <source>
        <dbReference type="ARBA" id="ARBA00023274"/>
    </source>
</evidence>
<dbReference type="Proteomes" id="UP000178742">
    <property type="component" value="Unassembled WGS sequence"/>
</dbReference>
<comment type="caution">
    <text evidence="6">The sequence shown here is derived from an EMBL/GenBank/DDBJ whole genome shotgun (WGS) entry which is preliminary data.</text>
</comment>
<evidence type="ECO:0000256" key="5">
    <source>
        <dbReference type="HAMAP-Rule" id="MF_00374"/>
    </source>
</evidence>
<comment type="similarity">
    <text evidence="1 5">Belongs to the universal ribosomal protein uL29 family.</text>
</comment>
<dbReference type="GO" id="GO:0005840">
    <property type="term" value="C:ribosome"/>
    <property type="evidence" value="ECO:0007669"/>
    <property type="project" value="UniProtKB-KW"/>
</dbReference>
<evidence type="ECO:0000256" key="2">
    <source>
        <dbReference type="ARBA" id="ARBA00022980"/>
    </source>
</evidence>
<name>A0A1F6M4H7_9BACT</name>
<dbReference type="Pfam" id="PF00831">
    <property type="entry name" value="Ribosomal_L29"/>
    <property type="match status" value="1"/>
</dbReference>
<evidence type="ECO:0000313" key="7">
    <source>
        <dbReference type="Proteomes" id="UP000178742"/>
    </source>
</evidence>
<dbReference type="InterPro" id="IPR001854">
    <property type="entry name" value="Ribosomal_uL29"/>
</dbReference>
<accession>A0A1F6M4H7</accession>
<evidence type="ECO:0000256" key="4">
    <source>
        <dbReference type="ARBA" id="ARBA00035204"/>
    </source>
</evidence>
<gene>
    <name evidence="5" type="primary">rpmC</name>
    <name evidence="6" type="ORF">A3B90_01410</name>
</gene>
<organism evidence="6 7">
    <name type="scientific">Candidatus Magasanikbacteria bacterium RIFCSPHIGHO2_02_FULL_41_13</name>
    <dbReference type="NCBI Taxonomy" id="1798676"/>
    <lineage>
        <taxon>Bacteria</taxon>
        <taxon>Candidatus Magasanikiibacteriota</taxon>
    </lineage>
</organism>
<proteinExistence type="inferred from homology"/>
<dbReference type="NCBIfam" id="TIGR00012">
    <property type="entry name" value="L29"/>
    <property type="match status" value="1"/>
</dbReference>
<dbReference type="STRING" id="1798676.A3B90_01410"/>
<dbReference type="GO" id="GO:1990904">
    <property type="term" value="C:ribonucleoprotein complex"/>
    <property type="evidence" value="ECO:0007669"/>
    <property type="project" value="UniProtKB-KW"/>
</dbReference>
<dbReference type="AlphaFoldDB" id="A0A1F6M4H7"/>
<evidence type="ECO:0000256" key="1">
    <source>
        <dbReference type="ARBA" id="ARBA00009254"/>
    </source>
</evidence>
<keyword evidence="2 5" id="KW-0689">Ribosomal protein</keyword>
<reference evidence="6 7" key="1">
    <citation type="journal article" date="2016" name="Nat. Commun.">
        <title>Thousands of microbial genomes shed light on interconnected biogeochemical processes in an aquifer system.</title>
        <authorList>
            <person name="Anantharaman K."/>
            <person name="Brown C.T."/>
            <person name="Hug L.A."/>
            <person name="Sharon I."/>
            <person name="Castelle C.J."/>
            <person name="Probst A.J."/>
            <person name="Thomas B.C."/>
            <person name="Singh A."/>
            <person name="Wilkins M.J."/>
            <person name="Karaoz U."/>
            <person name="Brodie E.L."/>
            <person name="Williams K.H."/>
            <person name="Hubbard S.S."/>
            <person name="Banfield J.F."/>
        </authorList>
    </citation>
    <scope>NUCLEOTIDE SEQUENCE [LARGE SCALE GENOMIC DNA]</scope>
</reference>
<dbReference type="EMBL" id="MFPX01000016">
    <property type="protein sequence ID" value="OGH66547.1"/>
    <property type="molecule type" value="Genomic_DNA"/>
</dbReference>
<dbReference type="Gene3D" id="1.10.287.310">
    <property type="match status" value="1"/>
</dbReference>
<dbReference type="SUPFAM" id="SSF46561">
    <property type="entry name" value="Ribosomal protein L29 (L29p)"/>
    <property type="match status" value="1"/>
</dbReference>
<dbReference type="GO" id="GO:0006412">
    <property type="term" value="P:translation"/>
    <property type="evidence" value="ECO:0007669"/>
    <property type="project" value="UniProtKB-UniRule"/>
</dbReference>
<evidence type="ECO:0000313" key="6">
    <source>
        <dbReference type="EMBL" id="OGH66547.1"/>
    </source>
</evidence>
<keyword evidence="3 5" id="KW-0687">Ribonucleoprotein</keyword>
<protein>
    <recommendedName>
        <fullName evidence="4 5">Large ribosomal subunit protein uL29</fullName>
    </recommendedName>
</protein>
<dbReference type="GO" id="GO:0003735">
    <property type="term" value="F:structural constituent of ribosome"/>
    <property type="evidence" value="ECO:0007669"/>
    <property type="project" value="InterPro"/>
</dbReference>
<dbReference type="HAMAP" id="MF_00374">
    <property type="entry name" value="Ribosomal_uL29"/>
    <property type="match status" value="1"/>
</dbReference>
<dbReference type="InterPro" id="IPR036049">
    <property type="entry name" value="Ribosomal_uL29_sf"/>
</dbReference>
<sequence>MDFNELLQKDLEQLMTLLSEKRALLRELRFKIREGQLKNVKAIKPVRQEIAQIATAITRLKKQS</sequence>